<evidence type="ECO:0000313" key="2">
    <source>
        <dbReference type="EMBL" id="KAF6198368.1"/>
    </source>
</evidence>
<organism evidence="2 3">
    <name type="scientific">Apolygus lucorum</name>
    <name type="common">Small green plant bug</name>
    <name type="synonym">Lygocoris lucorum</name>
    <dbReference type="NCBI Taxonomy" id="248454"/>
    <lineage>
        <taxon>Eukaryota</taxon>
        <taxon>Metazoa</taxon>
        <taxon>Ecdysozoa</taxon>
        <taxon>Arthropoda</taxon>
        <taxon>Hexapoda</taxon>
        <taxon>Insecta</taxon>
        <taxon>Pterygota</taxon>
        <taxon>Neoptera</taxon>
        <taxon>Paraneoptera</taxon>
        <taxon>Hemiptera</taxon>
        <taxon>Heteroptera</taxon>
        <taxon>Panheteroptera</taxon>
        <taxon>Cimicomorpha</taxon>
        <taxon>Miridae</taxon>
        <taxon>Mirini</taxon>
        <taxon>Apolygus</taxon>
    </lineage>
</organism>
<evidence type="ECO:0000256" key="1">
    <source>
        <dbReference type="SAM" id="Coils"/>
    </source>
</evidence>
<keyword evidence="1" id="KW-0175">Coiled coil</keyword>
<sequence>MPVSVRLRMVARTAFNRLADEIEQMLDHQDVDYDVLGSKIARLERRIQELEEMDRAILEEMVSVEDMPDVDMDKETKEADDIAIRGKDGKTVSSDTATANGEVMRPLQRVYPLEVCFDDQRT</sequence>
<reference evidence="2" key="1">
    <citation type="journal article" date="2021" name="Mol. Ecol. Resour.">
        <title>Apolygus lucorum genome provides insights into omnivorousness and mesophyll feeding.</title>
        <authorList>
            <person name="Liu Y."/>
            <person name="Liu H."/>
            <person name="Wang H."/>
            <person name="Huang T."/>
            <person name="Liu B."/>
            <person name="Yang B."/>
            <person name="Yin L."/>
            <person name="Li B."/>
            <person name="Zhang Y."/>
            <person name="Zhang S."/>
            <person name="Jiang F."/>
            <person name="Zhang X."/>
            <person name="Ren Y."/>
            <person name="Wang B."/>
            <person name="Wang S."/>
            <person name="Lu Y."/>
            <person name="Wu K."/>
            <person name="Fan W."/>
            <person name="Wang G."/>
        </authorList>
    </citation>
    <scope>NUCLEOTIDE SEQUENCE</scope>
    <source>
        <strain evidence="2">12Hb</strain>
    </source>
</reference>
<comment type="caution">
    <text evidence="2">The sequence shown here is derived from an EMBL/GenBank/DDBJ whole genome shotgun (WGS) entry which is preliminary data.</text>
</comment>
<dbReference type="AlphaFoldDB" id="A0A8S9WQG6"/>
<evidence type="ECO:0000313" key="3">
    <source>
        <dbReference type="Proteomes" id="UP000466442"/>
    </source>
</evidence>
<keyword evidence="3" id="KW-1185">Reference proteome</keyword>
<dbReference type="Proteomes" id="UP000466442">
    <property type="component" value="Linkage Group LG16"/>
</dbReference>
<dbReference type="OrthoDB" id="6436901at2759"/>
<gene>
    <name evidence="2" type="ORF">GE061_008116</name>
</gene>
<name>A0A8S9WQG6_APOLU</name>
<protein>
    <submittedName>
        <fullName evidence="2">Uncharacterized protein</fullName>
    </submittedName>
</protein>
<dbReference type="EMBL" id="WIXP02000016">
    <property type="protein sequence ID" value="KAF6198368.1"/>
    <property type="molecule type" value="Genomic_DNA"/>
</dbReference>
<feature type="coiled-coil region" evidence="1">
    <location>
        <begin position="33"/>
        <end position="60"/>
    </location>
</feature>
<proteinExistence type="predicted"/>
<accession>A0A8S9WQG6</accession>